<sequence length="622" mass="68506">MLAGWLVAAASATAISAASPWSAPPLQLKDGHRGDAGTRLSLPAFHVFHEMFKALEDMQDTYFQRWIGTWPEGIDWTRAVMSTHVAATLRTISDELDVNEYSLRREDVISGYFADIIAYYFAEDAFAIRNEAYDDMLWVVLGWLESIQFVDEHSRFISGKAYPGLVGISKAETWYGSRWIPAFAHRARIFWELAAKGWDTELCGGGMVWNPRLMPYKNAITNQLFISASIGMYLHFPGDANPSPFLTTSLDSGPHRNRRHTPWQPHDPVFARAAQEAHKWLASSNMTNAQGLYADGFHISANTTRCDARDEMVYTYNQGVILSGLLGLFRATGREAYLHEGHTLIENVIRATGYSLARNAPVDDIPHHLHPGGQQLLPPWRGLGRAGVLEDACDVFGTCSQDAQTFKGIWMHHFAAFCSPAALRFIIRTPPAGGLEDDDATAAERIRARHAGRCRRYLPWLRHNARAAMGTRDGRGLFGMWWTAGLLPGLSSENLEVVGDALPSSSEGEEGVVVDYRNVGVPRDGVWMREADLDLSPPPPEQSLPLSLPLPGQKPLSSNGGQRVSSGWSKSSAGRERRPSLGKGAAGSASDPNLRGRGRTVETQGGGLAALRALWVVSRHEL</sequence>
<dbReference type="Gene3D" id="1.50.10.20">
    <property type="match status" value="1"/>
</dbReference>
<dbReference type="Proteomes" id="UP001303760">
    <property type="component" value="Unassembled WGS sequence"/>
</dbReference>
<feature type="region of interest" description="Disordered" evidence="1">
    <location>
        <begin position="531"/>
        <end position="601"/>
    </location>
</feature>
<accession>A0AAN7CIA0</accession>
<dbReference type="AlphaFoldDB" id="A0AAN7CIA0"/>
<dbReference type="GO" id="GO:0005975">
    <property type="term" value="P:carbohydrate metabolic process"/>
    <property type="evidence" value="ECO:0007669"/>
    <property type="project" value="InterPro"/>
</dbReference>
<feature type="signal peptide" evidence="2">
    <location>
        <begin position="1"/>
        <end position="17"/>
    </location>
</feature>
<evidence type="ECO:0000313" key="4">
    <source>
        <dbReference type="Proteomes" id="UP001303760"/>
    </source>
</evidence>
<evidence type="ECO:0000256" key="2">
    <source>
        <dbReference type="SAM" id="SignalP"/>
    </source>
</evidence>
<reference evidence="3" key="2">
    <citation type="submission" date="2023-05" db="EMBL/GenBank/DDBJ databases">
        <authorList>
            <consortium name="Lawrence Berkeley National Laboratory"/>
            <person name="Steindorff A."/>
            <person name="Hensen N."/>
            <person name="Bonometti L."/>
            <person name="Westerberg I."/>
            <person name="Brannstrom I.O."/>
            <person name="Guillou S."/>
            <person name="Cros-Aarteil S."/>
            <person name="Calhoun S."/>
            <person name="Haridas S."/>
            <person name="Kuo A."/>
            <person name="Mondo S."/>
            <person name="Pangilinan J."/>
            <person name="Riley R."/>
            <person name="Labutti K."/>
            <person name="Andreopoulos B."/>
            <person name="Lipzen A."/>
            <person name="Chen C."/>
            <person name="Yanf M."/>
            <person name="Daum C."/>
            <person name="Ng V."/>
            <person name="Clum A."/>
            <person name="Ohm R."/>
            <person name="Martin F."/>
            <person name="Silar P."/>
            <person name="Natvig D."/>
            <person name="Lalanne C."/>
            <person name="Gautier V."/>
            <person name="Ament-Velasquez S.L."/>
            <person name="Kruys A."/>
            <person name="Hutchinson M.I."/>
            <person name="Powell A.J."/>
            <person name="Barry K."/>
            <person name="Miller A.N."/>
            <person name="Grigoriev I.V."/>
            <person name="Debuchy R."/>
            <person name="Gladieux P."/>
            <person name="Thoren M.H."/>
            <person name="Johannesson H."/>
        </authorList>
    </citation>
    <scope>NUCLEOTIDE SEQUENCE</scope>
    <source>
        <strain evidence="3">CBS 532.94</strain>
    </source>
</reference>
<keyword evidence="2" id="KW-0732">Signal</keyword>
<gene>
    <name evidence="3" type="ORF">C8A03DRAFT_29994</name>
</gene>
<evidence type="ECO:0000256" key="1">
    <source>
        <dbReference type="SAM" id="MobiDB-lite"/>
    </source>
</evidence>
<feature type="chain" id="PRO_5042814278" description="Glycoside hydrolase family 76 protein" evidence="2">
    <location>
        <begin position="18"/>
        <end position="622"/>
    </location>
</feature>
<feature type="compositionally biased region" description="Low complexity" evidence="1">
    <location>
        <begin position="543"/>
        <end position="558"/>
    </location>
</feature>
<comment type="caution">
    <text evidence="3">The sequence shown here is derived from an EMBL/GenBank/DDBJ whole genome shotgun (WGS) entry which is preliminary data.</text>
</comment>
<dbReference type="SUPFAM" id="SSF48208">
    <property type="entry name" value="Six-hairpin glycosidases"/>
    <property type="match status" value="1"/>
</dbReference>
<organism evidence="3 4">
    <name type="scientific">Achaetomium macrosporum</name>
    <dbReference type="NCBI Taxonomy" id="79813"/>
    <lineage>
        <taxon>Eukaryota</taxon>
        <taxon>Fungi</taxon>
        <taxon>Dikarya</taxon>
        <taxon>Ascomycota</taxon>
        <taxon>Pezizomycotina</taxon>
        <taxon>Sordariomycetes</taxon>
        <taxon>Sordariomycetidae</taxon>
        <taxon>Sordariales</taxon>
        <taxon>Chaetomiaceae</taxon>
        <taxon>Achaetomium</taxon>
    </lineage>
</organism>
<reference evidence="3" key="1">
    <citation type="journal article" date="2023" name="Mol. Phylogenet. Evol.">
        <title>Genome-scale phylogeny and comparative genomics of the fungal order Sordariales.</title>
        <authorList>
            <person name="Hensen N."/>
            <person name="Bonometti L."/>
            <person name="Westerberg I."/>
            <person name="Brannstrom I.O."/>
            <person name="Guillou S."/>
            <person name="Cros-Aarteil S."/>
            <person name="Calhoun S."/>
            <person name="Haridas S."/>
            <person name="Kuo A."/>
            <person name="Mondo S."/>
            <person name="Pangilinan J."/>
            <person name="Riley R."/>
            <person name="LaButti K."/>
            <person name="Andreopoulos B."/>
            <person name="Lipzen A."/>
            <person name="Chen C."/>
            <person name="Yan M."/>
            <person name="Daum C."/>
            <person name="Ng V."/>
            <person name="Clum A."/>
            <person name="Steindorff A."/>
            <person name="Ohm R.A."/>
            <person name="Martin F."/>
            <person name="Silar P."/>
            <person name="Natvig D.O."/>
            <person name="Lalanne C."/>
            <person name="Gautier V."/>
            <person name="Ament-Velasquez S.L."/>
            <person name="Kruys A."/>
            <person name="Hutchinson M.I."/>
            <person name="Powell A.J."/>
            <person name="Barry K."/>
            <person name="Miller A.N."/>
            <person name="Grigoriev I.V."/>
            <person name="Debuchy R."/>
            <person name="Gladieux P."/>
            <person name="Hiltunen Thoren M."/>
            <person name="Johannesson H."/>
        </authorList>
    </citation>
    <scope>NUCLEOTIDE SEQUENCE</scope>
    <source>
        <strain evidence="3">CBS 532.94</strain>
    </source>
</reference>
<keyword evidence="4" id="KW-1185">Reference proteome</keyword>
<evidence type="ECO:0000313" key="3">
    <source>
        <dbReference type="EMBL" id="KAK4241827.1"/>
    </source>
</evidence>
<dbReference type="InterPro" id="IPR053169">
    <property type="entry name" value="MUG_Protein"/>
</dbReference>
<feature type="compositionally biased region" description="Polar residues" evidence="1">
    <location>
        <begin position="559"/>
        <end position="572"/>
    </location>
</feature>
<protein>
    <recommendedName>
        <fullName evidence="5">Glycoside hydrolase family 76 protein</fullName>
    </recommendedName>
</protein>
<dbReference type="PANTHER" id="PTHR47791">
    <property type="entry name" value="MEIOTICALLY UP-REGULATED GENE 191 PROTEIN"/>
    <property type="match status" value="1"/>
</dbReference>
<name>A0AAN7CIA0_9PEZI</name>
<dbReference type="PANTHER" id="PTHR47791:SF2">
    <property type="entry name" value="ENDO MANNANASE, GH76 FAMILY (EUROFUNG)"/>
    <property type="match status" value="1"/>
</dbReference>
<dbReference type="EMBL" id="MU860016">
    <property type="protein sequence ID" value="KAK4241827.1"/>
    <property type="molecule type" value="Genomic_DNA"/>
</dbReference>
<evidence type="ECO:0008006" key="5">
    <source>
        <dbReference type="Google" id="ProtNLM"/>
    </source>
</evidence>
<dbReference type="Pfam" id="PF03663">
    <property type="entry name" value="Glyco_hydro_76"/>
    <property type="match status" value="1"/>
</dbReference>
<proteinExistence type="predicted"/>
<dbReference type="InterPro" id="IPR008928">
    <property type="entry name" value="6-hairpin_glycosidase_sf"/>
</dbReference>
<dbReference type="InterPro" id="IPR005198">
    <property type="entry name" value="Glyco_hydro_76"/>
</dbReference>